<proteinExistence type="inferred from homology"/>
<keyword evidence="4 8" id="KW-0732">Signal</keyword>
<dbReference type="GO" id="GO:0016020">
    <property type="term" value="C:membrane"/>
    <property type="evidence" value="ECO:0007669"/>
    <property type="project" value="UniProtKB-SubCell"/>
</dbReference>
<evidence type="ECO:0000259" key="9">
    <source>
        <dbReference type="PROSITE" id="PS50866"/>
    </source>
</evidence>
<comment type="similarity">
    <text evidence="2 7">Belongs to the EMP24/GP25L family.</text>
</comment>
<keyword evidence="11" id="KW-1185">Reference proteome</keyword>
<dbReference type="Proteomes" id="UP001190700">
    <property type="component" value="Unassembled WGS sequence"/>
</dbReference>
<dbReference type="InterPro" id="IPR015720">
    <property type="entry name" value="Emp24-like"/>
</dbReference>
<comment type="caution">
    <text evidence="10">The sequence shown here is derived from an EMBL/GenBank/DDBJ whole genome shotgun (WGS) entry which is preliminary data.</text>
</comment>
<dbReference type="AlphaFoldDB" id="A0AAE0LAR4"/>
<evidence type="ECO:0000256" key="7">
    <source>
        <dbReference type="RuleBase" id="RU003827"/>
    </source>
</evidence>
<feature type="chain" id="PRO_5042154866" description="GOLD domain-containing protein" evidence="8">
    <location>
        <begin position="22"/>
        <end position="181"/>
    </location>
</feature>
<gene>
    <name evidence="10" type="ORF">CYMTET_13897</name>
</gene>
<dbReference type="PANTHER" id="PTHR22811">
    <property type="entry name" value="TRANSMEMBRANE EMP24 DOMAIN-CONTAINING PROTEIN"/>
    <property type="match status" value="1"/>
</dbReference>
<dbReference type="PROSITE" id="PS50866">
    <property type="entry name" value="GOLD"/>
    <property type="match status" value="1"/>
</dbReference>
<feature type="signal peptide" evidence="8">
    <location>
        <begin position="1"/>
        <end position="21"/>
    </location>
</feature>
<organism evidence="10 11">
    <name type="scientific">Cymbomonas tetramitiformis</name>
    <dbReference type="NCBI Taxonomy" id="36881"/>
    <lineage>
        <taxon>Eukaryota</taxon>
        <taxon>Viridiplantae</taxon>
        <taxon>Chlorophyta</taxon>
        <taxon>Pyramimonadophyceae</taxon>
        <taxon>Pyramimonadales</taxon>
        <taxon>Pyramimonadaceae</taxon>
        <taxon>Cymbomonas</taxon>
    </lineage>
</organism>
<keyword evidence="5" id="KW-1133">Transmembrane helix</keyword>
<accession>A0AAE0LAR4</accession>
<evidence type="ECO:0000256" key="8">
    <source>
        <dbReference type="SAM" id="SignalP"/>
    </source>
</evidence>
<sequence>MGLQRFSHFAVFLTLVFSCSALEFDLLDRSNTKDQGAKCILEEVNENVLALVEYVSLDGTKISVKIEDPQANIFWTNEGSDKGQYGFTTKLKGDYKICFTKTEPGVGEVTSHKIKLDWKTGVAASDWDSIAKKENVDAITMSLRELEGEIKAVPDSLKLQLELDGLDCFSGVVCWECAGHC</sequence>
<dbReference type="Pfam" id="PF01105">
    <property type="entry name" value="EMP24_GP25L"/>
    <property type="match status" value="1"/>
</dbReference>
<keyword evidence="3 7" id="KW-0812">Transmembrane</keyword>
<protein>
    <recommendedName>
        <fullName evidence="9">GOLD domain-containing protein</fullName>
    </recommendedName>
</protein>
<evidence type="ECO:0000313" key="11">
    <source>
        <dbReference type="Proteomes" id="UP001190700"/>
    </source>
</evidence>
<evidence type="ECO:0000313" key="10">
    <source>
        <dbReference type="EMBL" id="KAK3278147.1"/>
    </source>
</evidence>
<comment type="subcellular location">
    <subcellularLocation>
        <location evidence="1 7">Membrane</location>
        <topology evidence="1 7">Single-pass type I membrane protein</topology>
    </subcellularLocation>
</comment>
<reference evidence="10 11" key="1">
    <citation type="journal article" date="2015" name="Genome Biol. Evol.">
        <title>Comparative Genomics of a Bacterivorous Green Alga Reveals Evolutionary Causalities and Consequences of Phago-Mixotrophic Mode of Nutrition.</title>
        <authorList>
            <person name="Burns J.A."/>
            <person name="Paasch A."/>
            <person name="Narechania A."/>
            <person name="Kim E."/>
        </authorList>
    </citation>
    <scope>NUCLEOTIDE SEQUENCE [LARGE SCALE GENOMIC DNA]</scope>
    <source>
        <strain evidence="10 11">PLY_AMNH</strain>
    </source>
</reference>
<feature type="domain" description="GOLD" evidence="9">
    <location>
        <begin position="37"/>
        <end position="163"/>
    </location>
</feature>
<dbReference type="InterPro" id="IPR009038">
    <property type="entry name" value="GOLD_dom"/>
</dbReference>
<dbReference type="PROSITE" id="PS51257">
    <property type="entry name" value="PROKAR_LIPOPROTEIN"/>
    <property type="match status" value="1"/>
</dbReference>
<dbReference type="EMBL" id="LGRX02005609">
    <property type="protein sequence ID" value="KAK3278147.1"/>
    <property type="molecule type" value="Genomic_DNA"/>
</dbReference>
<evidence type="ECO:0000256" key="6">
    <source>
        <dbReference type="ARBA" id="ARBA00023136"/>
    </source>
</evidence>
<evidence type="ECO:0000256" key="5">
    <source>
        <dbReference type="ARBA" id="ARBA00022989"/>
    </source>
</evidence>
<evidence type="ECO:0000256" key="4">
    <source>
        <dbReference type="ARBA" id="ARBA00022729"/>
    </source>
</evidence>
<name>A0AAE0LAR4_9CHLO</name>
<evidence type="ECO:0000256" key="1">
    <source>
        <dbReference type="ARBA" id="ARBA00004479"/>
    </source>
</evidence>
<evidence type="ECO:0000256" key="3">
    <source>
        <dbReference type="ARBA" id="ARBA00022692"/>
    </source>
</evidence>
<dbReference type="SMART" id="SM01190">
    <property type="entry name" value="EMP24_GP25L"/>
    <property type="match status" value="1"/>
</dbReference>
<evidence type="ECO:0000256" key="2">
    <source>
        <dbReference type="ARBA" id="ARBA00007104"/>
    </source>
</evidence>
<keyword evidence="6" id="KW-0472">Membrane</keyword>